<feature type="transmembrane region" description="Helical" evidence="7">
    <location>
        <begin position="451"/>
        <end position="467"/>
    </location>
</feature>
<comment type="subcellular location">
    <subcellularLocation>
        <location evidence="1">Cell membrane</location>
        <topology evidence="1">Multi-pass membrane protein</topology>
    </subcellularLocation>
</comment>
<evidence type="ECO:0000256" key="5">
    <source>
        <dbReference type="ARBA" id="ARBA00023136"/>
    </source>
</evidence>
<feature type="transmembrane region" description="Helical" evidence="7">
    <location>
        <begin position="310"/>
        <end position="335"/>
    </location>
</feature>
<evidence type="ECO:0000256" key="1">
    <source>
        <dbReference type="ARBA" id="ARBA00004651"/>
    </source>
</evidence>
<feature type="transmembrane region" description="Helical" evidence="7">
    <location>
        <begin position="355"/>
        <end position="374"/>
    </location>
</feature>
<feature type="transmembrane region" description="Helical" evidence="7">
    <location>
        <begin position="380"/>
        <end position="406"/>
    </location>
</feature>
<dbReference type="HOGENOM" id="CLU_007946_15_13_11"/>
<feature type="transmembrane region" description="Helical" evidence="7">
    <location>
        <begin position="103"/>
        <end position="132"/>
    </location>
</feature>
<keyword evidence="3 7" id="KW-0812">Transmembrane</keyword>
<dbReference type="InterPro" id="IPR002293">
    <property type="entry name" value="AA/rel_permease1"/>
</dbReference>
<organism evidence="8 9">
    <name type="scientific">Brachybacterium muris UCD-AY4</name>
    <dbReference type="NCBI Taxonomy" id="1249481"/>
    <lineage>
        <taxon>Bacteria</taxon>
        <taxon>Bacillati</taxon>
        <taxon>Actinomycetota</taxon>
        <taxon>Actinomycetes</taxon>
        <taxon>Micrococcales</taxon>
        <taxon>Dermabacteraceae</taxon>
        <taxon>Brachybacterium</taxon>
    </lineage>
</organism>
<dbReference type="AlphaFoldDB" id="A0A022KXV3"/>
<dbReference type="RefSeq" id="WP_017823141.1">
    <property type="nucleotide sequence ID" value="NZ_AORC01000009.1"/>
</dbReference>
<dbReference type="Gene3D" id="1.20.1740.10">
    <property type="entry name" value="Amino acid/polyamine transporter I"/>
    <property type="match status" value="1"/>
</dbReference>
<comment type="caution">
    <text evidence="8">The sequence shown here is derived from an EMBL/GenBank/DDBJ whole genome shotgun (WGS) entry which is preliminary data.</text>
</comment>
<accession>A0A022KXV3</accession>
<feature type="compositionally biased region" description="Low complexity" evidence="6">
    <location>
        <begin position="1"/>
        <end position="15"/>
    </location>
</feature>
<keyword evidence="2" id="KW-1003">Cell membrane</keyword>
<feature type="transmembrane region" description="Helical" evidence="7">
    <location>
        <begin position="222"/>
        <end position="239"/>
    </location>
</feature>
<feature type="transmembrane region" description="Helical" evidence="7">
    <location>
        <begin position="183"/>
        <end position="202"/>
    </location>
</feature>
<dbReference type="GO" id="GO:0022857">
    <property type="term" value="F:transmembrane transporter activity"/>
    <property type="evidence" value="ECO:0007669"/>
    <property type="project" value="InterPro"/>
</dbReference>
<protein>
    <submittedName>
        <fullName evidence="8">Amino acid permease</fullName>
    </submittedName>
</protein>
<dbReference type="Proteomes" id="UP000019754">
    <property type="component" value="Unassembled WGS sequence"/>
</dbReference>
<name>A0A022KXV3_9MICO</name>
<dbReference type="PANTHER" id="PTHR42770">
    <property type="entry name" value="AMINO ACID TRANSPORTER-RELATED"/>
    <property type="match status" value="1"/>
</dbReference>
<dbReference type="PIRSF" id="PIRSF006060">
    <property type="entry name" value="AA_transporter"/>
    <property type="match status" value="1"/>
</dbReference>
<keyword evidence="9" id="KW-1185">Reference proteome</keyword>
<evidence type="ECO:0000256" key="2">
    <source>
        <dbReference type="ARBA" id="ARBA00022475"/>
    </source>
</evidence>
<dbReference type="PANTHER" id="PTHR42770:SF7">
    <property type="entry name" value="MEMBRANE PROTEIN"/>
    <property type="match status" value="1"/>
</dbReference>
<evidence type="ECO:0000313" key="8">
    <source>
        <dbReference type="EMBL" id="EYT49367.1"/>
    </source>
</evidence>
<evidence type="ECO:0000256" key="6">
    <source>
        <dbReference type="SAM" id="MobiDB-lite"/>
    </source>
</evidence>
<dbReference type="Pfam" id="PF13520">
    <property type="entry name" value="AA_permease_2"/>
    <property type="match status" value="1"/>
</dbReference>
<feature type="transmembrane region" description="Helical" evidence="7">
    <location>
        <begin position="418"/>
        <end position="439"/>
    </location>
</feature>
<dbReference type="OrthoDB" id="9762947at2"/>
<keyword evidence="5 7" id="KW-0472">Membrane</keyword>
<dbReference type="STRING" id="1249481.D641_0108040"/>
<sequence length="487" mass="50861">MSASDSPATAPADATAHAETRKLERTMKPAWVFAIALGSAVGWGAFILPVEWLADGGTAGALIGFAIGTVLMAIIAVSYGLVIRALPVTGGELSFTLHAFGRYASFVVGWFLALAYACIIALNASAMTLVFRQLFPSVMERGYLYTIAGWEIHAPEVVVALAAMIIAGALNARGAALSGRFQFYACVIMMAAVAIILVWTAVLYLQDPVPLYKGFPAEVSPFAAIAVMVAFAPWAFVGFDNVPQAAGEFDFSPKKAMGLIVAAIFASGAIYLAMILVTSVAASHAGGSVDGSVWATADAITVMLGPVGRALVVIAVFMGVITGLNGFTVSASRILMTMGRARMLPPVLGRVSHRFGTPVVAVAAAILIASPSPFFGRSALLWIVDMTSVGVTVAYFVTCLVAFKVAEEDGWSPGRTKLAKMIAIVGAVLSVGFLLLLIVPGSPGALATEPMIALAAWVVLGIVFFVLRKPAVDEMPEEQLEQVILQG</sequence>
<evidence type="ECO:0000313" key="9">
    <source>
        <dbReference type="Proteomes" id="UP000019754"/>
    </source>
</evidence>
<dbReference type="EMBL" id="AORC01000009">
    <property type="protein sequence ID" value="EYT49367.1"/>
    <property type="molecule type" value="Genomic_DNA"/>
</dbReference>
<feature type="region of interest" description="Disordered" evidence="6">
    <location>
        <begin position="1"/>
        <end position="20"/>
    </location>
</feature>
<evidence type="ECO:0000256" key="3">
    <source>
        <dbReference type="ARBA" id="ARBA00022692"/>
    </source>
</evidence>
<gene>
    <name evidence="8" type="ORF">D641_0108040</name>
</gene>
<keyword evidence="4 7" id="KW-1133">Transmembrane helix</keyword>
<feature type="transmembrane region" description="Helical" evidence="7">
    <location>
        <begin position="62"/>
        <end position="82"/>
    </location>
</feature>
<dbReference type="InterPro" id="IPR050367">
    <property type="entry name" value="APC_superfamily"/>
</dbReference>
<reference evidence="8 9" key="1">
    <citation type="journal article" date="2013" name="Genome Announc.">
        <title>Draft genome sequence of an Actinobacterium, Brachybacterium muris strain UCD-AY4.</title>
        <authorList>
            <person name="Lo J.R."/>
            <person name="Lang J.M."/>
            <person name="Darling A.E."/>
            <person name="Eisen J.A."/>
            <person name="Coil D.A."/>
        </authorList>
    </citation>
    <scope>NUCLEOTIDE SEQUENCE [LARGE SCALE GENOMIC DNA]</scope>
    <source>
        <strain evidence="8 9">UCD-AY4</strain>
    </source>
</reference>
<feature type="transmembrane region" description="Helical" evidence="7">
    <location>
        <begin position="259"/>
        <end position="282"/>
    </location>
</feature>
<evidence type="ECO:0000256" key="7">
    <source>
        <dbReference type="SAM" id="Phobius"/>
    </source>
</evidence>
<feature type="transmembrane region" description="Helical" evidence="7">
    <location>
        <begin position="152"/>
        <end position="171"/>
    </location>
</feature>
<evidence type="ECO:0000256" key="4">
    <source>
        <dbReference type="ARBA" id="ARBA00022989"/>
    </source>
</evidence>
<proteinExistence type="predicted"/>
<dbReference type="GO" id="GO:0005886">
    <property type="term" value="C:plasma membrane"/>
    <property type="evidence" value="ECO:0007669"/>
    <property type="project" value="UniProtKB-SubCell"/>
</dbReference>
<feature type="transmembrane region" description="Helical" evidence="7">
    <location>
        <begin position="30"/>
        <end position="50"/>
    </location>
</feature>